<comment type="similarity">
    <text evidence="4">Belongs to the class I-like SAM-binding methyltransferase superfamily.</text>
</comment>
<dbReference type="Proteomes" id="UP000193560">
    <property type="component" value="Unassembled WGS sequence"/>
</dbReference>
<dbReference type="PANTHER" id="PTHR35897:SF1">
    <property type="entry name" value="METHYLTRANSFERASE AUSD"/>
    <property type="match status" value="1"/>
</dbReference>
<dbReference type="STRING" id="90262.A0A1X2IJ34"/>
<dbReference type="SUPFAM" id="SSF53335">
    <property type="entry name" value="S-adenosyl-L-methionine-dependent methyltransferases"/>
    <property type="match status" value="1"/>
</dbReference>
<protein>
    <recommendedName>
        <fullName evidence="7">Methyltransferase domain-containing protein</fullName>
    </recommendedName>
</protein>
<evidence type="ECO:0008006" key="7">
    <source>
        <dbReference type="Google" id="ProtNLM"/>
    </source>
</evidence>
<keyword evidence="2" id="KW-0808">Transferase</keyword>
<evidence type="ECO:0000256" key="4">
    <source>
        <dbReference type="ARBA" id="ARBA00038314"/>
    </source>
</evidence>
<dbReference type="CDD" id="cd02440">
    <property type="entry name" value="AdoMet_MTases"/>
    <property type="match status" value="1"/>
</dbReference>
<evidence type="ECO:0000313" key="5">
    <source>
        <dbReference type="EMBL" id="ORZ17294.1"/>
    </source>
</evidence>
<keyword evidence="6" id="KW-1185">Reference proteome</keyword>
<dbReference type="GO" id="GO:0016740">
    <property type="term" value="F:transferase activity"/>
    <property type="evidence" value="ECO:0007669"/>
    <property type="project" value="UniProtKB-KW"/>
</dbReference>
<reference evidence="5 6" key="1">
    <citation type="submission" date="2016-07" db="EMBL/GenBank/DDBJ databases">
        <title>Pervasive Adenine N6-methylation of Active Genes in Fungi.</title>
        <authorList>
            <consortium name="DOE Joint Genome Institute"/>
            <person name="Mondo S.J."/>
            <person name="Dannebaum R.O."/>
            <person name="Kuo R.C."/>
            <person name="Labutti K."/>
            <person name="Haridas S."/>
            <person name="Kuo A."/>
            <person name="Salamov A."/>
            <person name="Ahrendt S.R."/>
            <person name="Lipzen A."/>
            <person name="Sullivan W."/>
            <person name="Andreopoulos W.B."/>
            <person name="Clum A."/>
            <person name="Lindquist E."/>
            <person name="Daum C."/>
            <person name="Ramamoorthy G.K."/>
            <person name="Gryganskyi A."/>
            <person name="Culley D."/>
            <person name="Magnuson J.K."/>
            <person name="James T.Y."/>
            <person name="O'Malley M.A."/>
            <person name="Stajich J.E."/>
            <person name="Spatafora J.W."/>
            <person name="Visel A."/>
            <person name="Grigoriev I.V."/>
        </authorList>
    </citation>
    <scope>NUCLEOTIDE SEQUENCE [LARGE SCALE GENOMIC DNA]</scope>
    <source>
        <strain evidence="5 6">NRRL 1336</strain>
    </source>
</reference>
<evidence type="ECO:0000256" key="3">
    <source>
        <dbReference type="ARBA" id="ARBA00022691"/>
    </source>
</evidence>
<dbReference type="InterPro" id="IPR029063">
    <property type="entry name" value="SAM-dependent_MTases_sf"/>
</dbReference>
<dbReference type="EMBL" id="MCGE01000010">
    <property type="protein sequence ID" value="ORZ17294.1"/>
    <property type="molecule type" value="Genomic_DNA"/>
</dbReference>
<accession>A0A1X2IJ34</accession>
<proteinExistence type="inferred from homology"/>
<keyword evidence="3" id="KW-0949">S-adenosyl-L-methionine</keyword>
<dbReference type="PANTHER" id="PTHR35897">
    <property type="entry name" value="METHYLTRANSFERASE AUSD"/>
    <property type="match status" value="1"/>
</dbReference>
<dbReference type="InterPro" id="IPR051654">
    <property type="entry name" value="Meroterpenoid_MTases"/>
</dbReference>
<evidence type="ECO:0000313" key="6">
    <source>
        <dbReference type="Proteomes" id="UP000193560"/>
    </source>
</evidence>
<sequence length="306" mass="35504">MNPHPFLDQTTLQLYRDYVGIQTLTDLETHLKTIQRILKKTETSYRCIDQYKFATSRMNRRFFYSQVLKYKSQRDPFLIDIGCCTGNSFTVCDKTAHRLTQWLYFSFELGTDLRQLYLDGYPKEYLVGLDSSSHYIECGYELFKDRQHCPITFLVGDIFTETDTRNDRCGVNTYDGQTAVVMAGSVIHLFQDISQVDRFIARMAKLLRPGGLFVGAHVAMLHSGCVDRLQLNQDTDDDEDDADQQQWTKKFYLGQHEFKSLLSQHGFGDIQMESELRIPLLDQEQYLPASSTNQLFWLSFSATYSP</sequence>
<organism evidence="5 6">
    <name type="scientific">Absidia repens</name>
    <dbReference type="NCBI Taxonomy" id="90262"/>
    <lineage>
        <taxon>Eukaryota</taxon>
        <taxon>Fungi</taxon>
        <taxon>Fungi incertae sedis</taxon>
        <taxon>Mucoromycota</taxon>
        <taxon>Mucoromycotina</taxon>
        <taxon>Mucoromycetes</taxon>
        <taxon>Mucorales</taxon>
        <taxon>Cunninghamellaceae</taxon>
        <taxon>Absidia</taxon>
    </lineage>
</organism>
<gene>
    <name evidence="5" type="ORF">BCR42DRAFT_414348</name>
</gene>
<comment type="caution">
    <text evidence="5">The sequence shown here is derived from an EMBL/GenBank/DDBJ whole genome shotgun (WGS) entry which is preliminary data.</text>
</comment>
<dbReference type="OrthoDB" id="2094832at2759"/>
<evidence type="ECO:0000256" key="1">
    <source>
        <dbReference type="ARBA" id="ARBA00005179"/>
    </source>
</evidence>
<evidence type="ECO:0000256" key="2">
    <source>
        <dbReference type="ARBA" id="ARBA00022679"/>
    </source>
</evidence>
<dbReference type="Gene3D" id="3.40.50.150">
    <property type="entry name" value="Vaccinia Virus protein VP39"/>
    <property type="match status" value="1"/>
</dbReference>
<comment type="pathway">
    <text evidence="1">Secondary metabolite biosynthesis.</text>
</comment>
<dbReference type="AlphaFoldDB" id="A0A1X2IJ34"/>
<name>A0A1X2IJ34_9FUNG</name>